<evidence type="ECO:0000313" key="3">
    <source>
        <dbReference type="Proteomes" id="UP000024635"/>
    </source>
</evidence>
<proteinExistence type="predicted"/>
<evidence type="ECO:0000259" key="1">
    <source>
        <dbReference type="Pfam" id="PF26215"/>
    </source>
</evidence>
<dbReference type="PANTHER" id="PTHR21301:SF10">
    <property type="entry name" value="REVERSE TRANSCRIPTASE DOMAIN-CONTAINING PROTEIN"/>
    <property type="match status" value="1"/>
</dbReference>
<feature type="domain" description="Helix-turn-helix" evidence="1">
    <location>
        <begin position="52"/>
        <end position="102"/>
    </location>
</feature>
<sequence>MLNNLNSCDPNIHFTVESPDDSGFLPYLNTKVRICDGTKEFLWYKKPFFKNIILHSRSAHPLYMKANVVQNLIITKEKTCNQVSPEMEENIRQILEDNGYTTSKPSSWRPYSVTGGIPLVLPCKRAHREGRQSSREGIKRQT</sequence>
<gene>
    <name evidence="2" type="primary">Acey_s0618.g708</name>
    <name evidence="2" type="ORF">Y032_0618g708</name>
</gene>
<keyword evidence="3" id="KW-1185">Reference proteome</keyword>
<dbReference type="InterPro" id="IPR058912">
    <property type="entry name" value="HTH_animal"/>
</dbReference>
<dbReference type="AlphaFoldDB" id="A0A016WKI5"/>
<dbReference type="PANTHER" id="PTHR21301">
    <property type="entry name" value="REVERSE TRANSCRIPTASE"/>
    <property type="match status" value="1"/>
</dbReference>
<organism evidence="2 3">
    <name type="scientific">Ancylostoma ceylanicum</name>
    <dbReference type="NCBI Taxonomy" id="53326"/>
    <lineage>
        <taxon>Eukaryota</taxon>
        <taxon>Metazoa</taxon>
        <taxon>Ecdysozoa</taxon>
        <taxon>Nematoda</taxon>
        <taxon>Chromadorea</taxon>
        <taxon>Rhabditida</taxon>
        <taxon>Rhabditina</taxon>
        <taxon>Rhabditomorpha</taxon>
        <taxon>Strongyloidea</taxon>
        <taxon>Ancylostomatidae</taxon>
        <taxon>Ancylostomatinae</taxon>
        <taxon>Ancylostoma</taxon>
    </lineage>
</organism>
<evidence type="ECO:0000313" key="2">
    <source>
        <dbReference type="EMBL" id="EYC40349.1"/>
    </source>
</evidence>
<dbReference type="EMBL" id="JARK01000218">
    <property type="protein sequence ID" value="EYC40349.1"/>
    <property type="molecule type" value="Genomic_DNA"/>
</dbReference>
<protein>
    <recommendedName>
        <fullName evidence="1">Helix-turn-helix domain-containing protein</fullName>
    </recommendedName>
</protein>
<dbReference type="OrthoDB" id="5821057at2759"/>
<reference evidence="3" key="1">
    <citation type="journal article" date="2015" name="Nat. Genet.">
        <title>The genome and transcriptome of the zoonotic hookworm Ancylostoma ceylanicum identify infection-specific gene families.</title>
        <authorList>
            <person name="Schwarz E.M."/>
            <person name="Hu Y."/>
            <person name="Antoshechkin I."/>
            <person name="Miller M.M."/>
            <person name="Sternberg P.W."/>
            <person name="Aroian R.V."/>
        </authorList>
    </citation>
    <scope>NUCLEOTIDE SEQUENCE</scope>
    <source>
        <strain evidence="3">HY135</strain>
    </source>
</reference>
<dbReference type="Pfam" id="PF26215">
    <property type="entry name" value="HTH_animal"/>
    <property type="match status" value="1"/>
</dbReference>
<dbReference type="Proteomes" id="UP000024635">
    <property type="component" value="Unassembled WGS sequence"/>
</dbReference>
<name>A0A016WKI5_9BILA</name>
<accession>A0A016WKI5</accession>
<comment type="caution">
    <text evidence="2">The sequence shown here is derived from an EMBL/GenBank/DDBJ whole genome shotgun (WGS) entry which is preliminary data.</text>
</comment>